<dbReference type="EMBL" id="VIBQ01000010">
    <property type="protein sequence ID" value="KAB8338932.1"/>
    <property type="molecule type" value="Genomic_DNA"/>
</dbReference>
<accession>A0A5N6KQK1</accession>
<organism evidence="2 3">
    <name type="scientific">Carpinus fangiana</name>
    <dbReference type="NCBI Taxonomy" id="176857"/>
    <lineage>
        <taxon>Eukaryota</taxon>
        <taxon>Viridiplantae</taxon>
        <taxon>Streptophyta</taxon>
        <taxon>Embryophyta</taxon>
        <taxon>Tracheophyta</taxon>
        <taxon>Spermatophyta</taxon>
        <taxon>Magnoliopsida</taxon>
        <taxon>eudicotyledons</taxon>
        <taxon>Gunneridae</taxon>
        <taxon>Pentapetalae</taxon>
        <taxon>rosids</taxon>
        <taxon>fabids</taxon>
        <taxon>Fagales</taxon>
        <taxon>Betulaceae</taxon>
        <taxon>Carpinus</taxon>
    </lineage>
</organism>
<feature type="region of interest" description="Disordered" evidence="1">
    <location>
        <begin position="135"/>
        <end position="198"/>
    </location>
</feature>
<feature type="region of interest" description="Disordered" evidence="1">
    <location>
        <begin position="92"/>
        <end position="120"/>
    </location>
</feature>
<feature type="compositionally biased region" description="Basic and acidic residues" evidence="1">
    <location>
        <begin position="135"/>
        <end position="144"/>
    </location>
</feature>
<protein>
    <submittedName>
        <fullName evidence="2">Uncharacterized protein</fullName>
    </submittedName>
</protein>
<evidence type="ECO:0000313" key="2">
    <source>
        <dbReference type="EMBL" id="KAB8338932.1"/>
    </source>
</evidence>
<evidence type="ECO:0000256" key="1">
    <source>
        <dbReference type="SAM" id="MobiDB-lite"/>
    </source>
</evidence>
<keyword evidence="3" id="KW-1185">Reference proteome</keyword>
<reference evidence="2 3" key="1">
    <citation type="submission" date="2019-06" db="EMBL/GenBank/DDBJ databases">
        <title>A chromosomal-level reference genome of Carpinus fangiana (Coryloideae, Betulaceae).</title>
        <authorList>
            <person name="Yang X."/>
            <person name="Wang Z."/>
            <person name="Zhang L."/>
            <person name="Hao G."/>
            <person name="Liu J."/>
            <person name="Yang Y."/>
        </authorList>
    </citation>
    <scope>NUCLEOTIDE SEQUENCE [LARGE SCALE GENOMIC DNA]</scope>
    <source>
        <strain evidence="2">Cfa_2016G</strain>
        <tissue evidence="2">Leaf</tissue>
    </source>
</reference>
<proteinExistence type="predicted"/>
<feature type="compositionally biased region" description="Gly residues" evidence="1">
    <location>
        <begin position="93"/>
        <end position="105"/>
    </location>
</feature>
<dbReference type="AlphaFoldDB" id="A0A5N6KQK1"/>
<sequence>MLLQDVHDQARALGLGRIIQLWEAVSAKLFGATGSEAANAARPAPPASNSYVSSLLGRFSAPVTGPGAQSGSGADVLSMLGSAAAAAASSYAGQGGKRGVSGGARGFEAPPPEDARERKAWVAAQKERLREMIGEVERLEKDGDGSTSGFETIDRSEAAAGGVERRKTSGGGWGSYIWGGKKEDDGKGTSADLAYGDK</sequence>
<evidence type="ECO:0000313" key="3">
    <source>
        <dbReference type="Proteomes" id="UP000327013"/>
    </source>
</evidence>
<gene>
    <name evidence="2" type="ORF">FH972_021872</name>
</gene>
<comment type="caution">
    <text evidence="2">The sequence shown here is derived from an EMBL/GenBank/DDBJ whole genome shotgun (WGS) entry which is preliminary data.</text>
</comment>
<dbReference type="Proteomes" id="UP000327013">
    <property type="component" value="Unassembled WGS sequence"/>
</dbReference>
<name>A0A5N6KQK1_9ROSI</name>
<feature type="compositionally biased region" description="Basic and acidic residues" evidence="1">
    <location>
        <begin position="152"/>
        <end position="167"/>
    </location>
</feature>